<dbReference type="PANTHER" id="PTHR32309:SF13">
    <property type="entry name" value="FERRIC ENTEROBACTIN TRANSPORT PROTEIN FEPE"/>
    <property type="match status" value="1"/>
</dbReference>
<protein>
    <submittedName>
        <fullName evidence="8">Chain length determinant protein</fullName>
    </submittedName>
</protein>
<organism evidence="8 9">
    <name type="scientific">Hoylesella saccharolytica F0055</name>
    <dbReference type="NCBI Taxonomy" id="1127699"/>
    <lineage>
        <taxon>Bacteria</taxon>
        <taxon>Pseudomonadati</taxon>
        <taxon>Bacteroidota</taxon>
        <taxon>Bacteroidia</taxon>
        <taxon>Bacteroidales</taxon>
        <taxon>Prevotellaceae</taxon>
        <taxon>Hoylesella</taxon>
    </lineage>
</organism>
<dbReference type="GO" id="GO:0004713">
    <property type="term" value="F:protein tyrosine kinase activity"/>
    <property type="evidence" value="ECO:0007669"/>
    <property type="project" value="TreeGrafter"/>
</dbReference>
<evidence type="ECO:0000256" key="5">
    <source>
        <dbReference type="ARBA" id="ARBA00023136"/>
    </source>
</evidence>
<comment type="caution">
    <text evidence="8">The sequence shown here is derived from an EMBL/GenBank/DDBJ whole genome shotgun (WGS) entry which is preliminary data.</text>
</comment>
<dbReference type="EMBL" id="AMEP01000098">
    <property type="protein sequence ID" value="EKX99661.1"/>
    <property type="molecule type" value="Genomic_DNA"/>
</dbReference>
<evidence type="ECO:0000256" key="2">
    <source>
        <dbReference type="ARBA" id="ARBA00022475"/>
    </source>
</evidence>
<feature type="transmembrane region" description="Helical" evidence="6">
    <location>
        <begin position="29"/>
        <end position="47"/>
    </location>
</feature>
<keyword evidence="2" id="KW-1003">Cell membrane</keyword>
<accession>L1N8X6</accession>
<keyword evidence="5 6" id="KW-0472">Membrane</keyword>
<dbReference type="AlphaFoldDB" id="L1N8X6"/>
<dbReference type="InterPro" id="IPR050445">
    <property type="entry name" value="Bact_polysacc_biosynth/exp"/>
</dbReference>
<reference evidence="8 9" key="1">
    <citation type="submission" date="2012-05" db="EMBL/GenBank/DDBJ databases">
        <authorList>
            <person name="Weinstock G."/>
            <person name="Sodergren E."/>
            <person name="Lobos E.A."/>
            <person name="Fulton L."/>
            <person name="Fulton R."/>
            <person name="Courtney L."/>
            <person name="Fronick C."/>
            <person name="O'Laughlin M."/>
            <person name="Godfrey J."/>
            <person name="Wilson R.M."/>
            <person name="Miner T."/>
            <person name="Farmer C."/>
            <person name="Delehaunty K."/>
            <person name="Cordes M."/>
            <person name="Minx P."/>
            <person name="Tomlinson C."/>
            <person name="Chen J."/>
            <person name="Wollam A."/>
            <person name="Pepin K.H."/>
            <person name="Bhonagiri V."/>
            <person name="Zhang X."/>
            <person name="Suruliraj S."/>
            <person name="Warren W."/>
            <person name="Mitreva M."/>
            <person name="Mardis E.R."/>
            <person name="Wilson R.K."/>
        </authorList>
    </citation>
    <scope>NUCLEOTIDE SEQUENCE [LARGE SCALE GENOMIC DNA]</scope>
    <source>
        <strain evidence="8 9">F0055</strain>
    </source>
</reference>
<gene>
    <name evidence="8" type="ORF">HMPREF9151_01607</name>
</gene>
<evidence type="ECO:0000256" key="1">
    <source>
        <dbReference type="ARBA" id="ARBA00004651"/>
    </source>
</evidence>
<dbReference type="GO" id="GO:0005886">
    <property type="term" value="C:plasma membrane"/>
    <property type="evidence" value="ECO:0007669"/>
    <property type="project" value="UniProtKB-SubCell"/>
</dbReference>
<evidence type="ECO:0000256" key="4">
    <source>
        <dbReference type="ARBA" id="ARBA00022989"/>
    </source>
</evidence>
<evidence type="ECO:0000313" key="9">
    <source>
        <dbReference type="Proteomes" id="UP000010433"/>
    </source>
</evidence>
<dbReference type="Proteomes" id="UP000010433">
    <property type="component" value="Unassembled WGS sequence"/>
</dbReference>
<name>L1N8X6_9BACT</name>
<keyword evidence="3 6" id="KW-0812">Transmembrane</keyword>
<dbReference type="InterPro" id="IPR003856">
    <property type="entry name" value="LPS_length_determ_N"/>
</dbReference>
<keyword evidence="9" id="KW-1185">Reference proteome</keyword>
<sequence>MMKEDIEKASTKEIDLIALFMRIFQEKRLLAKFILVLTIVGIFYALGKPKEYTASVVLAPEATSMGMSSSLSDIAGMMGLEMGQGGKSIDAIYPDIYPDIFASTDFIVRLFNIPVRLSKEKQTKTYSEHLVQDTPIPFWMYPISWMTSLFASKKDTAALNKEVNVFLLTKQQNNLCKLIRGKIECQPSKGTNVITISATDYDPMVAAILVDTLQNRLQDYILQYRTHKARIDLEYAIKLNAEAKDQYIKARQAYSSYSDANTDLILTSYKAKQQDMENEMQLKYNNYSQTTNQVVQAKAKIQENTPVFTVIQQASVPLSSSSTPRSFIVLGFMVLGFFCHAAWVLALRSFYHKYLKKRK</sequence>
<keyword evidence="4 6" id="KW-1133">Transmembrane helix</keyword>
<dbReference type="RefSeq" id="WP_009162913.1">
    <property type="nucleotide sequence ID" value="NZ_KB291003.1"/>
</dbReference>
<dbReference type="STRING" id="1127699.HMPREF9151_01607"/>
<dbReference type="PATRIC" id="fig|1127699.3.peg.1484"/>
<evidence type="ECO:0000256" key="6">
    <source>
        <dbReference type="SAM" id="Phobius"/>
    </source>
</evidence>
<dbReference type="Pfam" id="PF02706">
    <property type="entry name" value="Wzz"/>
    <property type="match status" value="1"/>
</dbReference>
<evidence type="ECO:0000313" key="8">
    <source>
        <dbReference type="EMBL" id="EKX99661.1"/>
    </source>
</evidence>
<dbReference type="PANTHER" id="PTHR32309">
    <property type="entry name" value="TYROSINE-PROTEIN KINASE"/>
    <property type="match status" value="1"/>
</dbReference>
<comment type="subcellular location">
    <subcellularLocation>
        <location evidence="1">Cell membrane</location>
        <topology evidence="1">Multi-pass membrane protein</topology>
    </subcellularLocation>
</comment>
<dbReference type="HOGENOM" id="CLU_062217_0_0_10"/>
<evidence type="ECO:0000259" key="7">
    <source>
        <dbReference type="Pfam" id="PF02706"/>
    </source>
</evidence>
<proteinExistence type="predicted"/>
<feature type="domain" description="Polysaccharide chain length determinant N-terminal" evidence="7">
    <location>
        <begin position="13"/>
        <end position="67"/>
    </location>
</feature>
<evidence type="ECO:0000256" key="3">
    <source>
        <dbReference type="ARBA" id="ARBA00022692"/>
    </source>
</evidence>
<feature type="transmembrane region" description="Helical" evidence="6">
    <location>
        <begin position="327"/>
        <end position="351"/>
    </location>
</feature>